<evidence type="ECO:0000256" key="3">
    <source>
        <dbReference type="ARBA" id="ARBA00022692"/>
    </source>
</evidence>
<feature type="transmembrane region" description="Helical" evidence="7">
    <location>
        <begin position="339"/>
        <end position="362"/>
    </location>
</feature>
<accession>A0ABW2XSS5</accession>
<dbReference type="PANTHER" id="PTHR23513:SF11">
    <property type="entry name" value="STAPHYLOFERRIN A TRANSPORTER"/>
    <property type="match status" value="1"/>
</dbReference>
<dbReference type="Proteomes" id="UP001597063">
    <property type="component" value="Unassembled WGS sequence"/>
</dbReference>
<keyword evidence="3 7" id="KW-0812">Transmembrane</keyword>
<reference evidence="9" key="1">
    <citation type="journal article" date="2019" name="Int. J. Syst. Evol. Microbiol.">
        <title>The Global Catalogue of Microorganisms (GCM) 10K type strain sequencing project: providing services to taxonomists for standard genome sequencing and annotation.</title>
        <authorList>
            <consortium name="The Broad Institute Genomics Platform"/>
            <consortium name="The Broad Institute Genome Sequencing Center for Infectious Disease"/>
            <person name="Wu L."/>
            <person name="Ma J."/>
        </authorList>
    </citation>
    <scope>NUCLEOTIDE SEQUENCE [LARGE SCALE GENOMIC DNA]</scope>
    <source>
        <strain evidence="9">JCM 9371</strain>
    </source>
</reference>
<feature type="compositionally biased region" description="Basic and acidic residues" evidence="6">
    <location>
        <begin position="401"/>
        <end position="413"/>
    </location>
</feature>
<feature type="transmembrane region" description="Helical" evidence="7">
    <location>
        <begin position="163"/>
        <end position="185"/>
    </location>
</feature>
<comment type="subcellular location">
    <subcellularLocation>
        <location evidence="1">Cell membrane</location>
        <topology evidence="1">Multi-pass membrane protein</topology>
    </subcellularLocation>
</comment>
<feature type="transmembrane region" description="Helical" evidence="7">
    <location>
        <begin position="308"/>
        <end position="327"/>
    </location>
</feature>
<keyword evidence="2" id="KW-1003">Cell membrane</keyword>
<feature type="transmembrane region" description="Helical" evidence="7">
    <location>
        <begin position="96"/>
        <end position="124"/>
    </location>
</feature>
<evidence type="ECO:0000256" key="2">
    <source>
        <dbReference type="ARBA" id="ARBA00022475"/>
    </source>
</evidence>
<evidence type="ECO:0000256" key="7">
    <source>
        <dbReference type="SAM" id="Phobius"/>
    </source>
</evidence>
<dbReference type="InterPro" id="IPR011701">
    <property type="entry name" value="MFS"/>
</dbReference>
<sequence length="436" mass="42228">MRAGLRIYLAVAFLARLGEEGMAVALALLAVERTGSPAQGAFVLTAWMAPHVLSAPLTGGLAARVRRPRPFYALALGGYAASAAAVAVLLGRAPAALAVAAALAGGACGPIVSGGLSSLVAGLVPDGPRRARAYALDAASYSAASVAGPALVSMLAATVSAGASALALAAAPAAAACLAAALPFAGTSPGEARSGTGRRARTGLASGLTAVWRTRELRAITAATCLAFVGVGGLATAAALLAAARGHREGGGVLMTAFALGALAGSLGVARLGSRIAPQRMATVSLLATGAALGAAAVVPAFPAAAAAFAAAGLLDGPLLTATLRLRADHAPPGTRPQVFTIGAGLKITAAASGAAAAGLFADTGAGPGSGPPAPALLLAIAALHVAAAALYRVLRRPSGYERPHTGHPDGRVSPKGATAFSERSGDEEETRSSGP</sequence>
<dbReference type="PANTHER" id="PTHR23513">
    <property type="entry name" value="INTEGRAL MEMBRANE EFFLUX PROTEIN-RELATED"/>
    <property type="match status" value="1"/>
</dbReference>
<gene>
    <name evidence="8" type="ORF">ACFQZM_33210</name>
</gene>
<feature type="transmembrane region" description="Helical" evidence="7">
    <location>
        <begin position="250"/>
        <end position="270"/>
    </location>
</feature>
<feature type="transmembrane region" description="Helical" evidence="7">
    <location>
        <begin position="282"/>
        <end position="302"/>
    </location>
</feature>
<evidence type="ECO:0000256" key="5">
    <source>
        <dbReference type="ARBA" id="ARBA00023136"/>
    </source>
</evidence>
<dbReference type="EMBL" id="JBHTGP010000017">
    <property type="protein sequence ID" value="MFD0689386.1"/>
    <property type="molecule type" value="Genomic_DNA"/>
</dbReference>
<feature type="transmembrane region" description="Helical" evidence="7">
    <location>
        <begin position="219"/>
        <end position="244"/>
    </location>
</feature>
<dbReference type="Gene3D" id="1.20.1250.20">
    <property type="entry name" value="MFS general substrate transporter like domains"/>
    <property type="match status" value="1"/>
</dbReference>
<dbReference type="SUPFAM" id="SSF103473">
    <property type="entry name" value="MFS general substrate transporter"/>
    <property type="match status" value="1"/>
</dbReference>
<keyword evidence="5 7" id="KW-0472">Membrane</keyword>
<feature type="transmembrane region" description="Helical" evidence="7">
    <location>
        <begin position="41"/>
        <end position="63"/>
    </location>
</feature>
<feature type="transmembrane region" description="Helical" evidence="7">
    <location>
        <begin position="374"/>
        <end position="395"/>
    </location>
</feature>
<keyword evidence="4 7" id="KW-1133">Transmembrane helix</keyword>
<evidence type="ECO:0000256" key="6">
    <source>
        <dbReference type="SAM" id="MobiDB-lite"/>
    </source>
</evidence>
<feature type="region of interest" description="Disordered" evidence="6">
    <location>
        <begin position="401"/>
        <end position="436"/>
    </location>
</feature>
<keyword evidence="9" id="KW-1185">Reference proteome</keyword>
<evidence type="ECO:0000256" key="1">
    <source>
        <dbReference type="ARBA" id="ARBA00004651"/>
    </source>
</evidence>
<comment type="caution">
    <text evidence="8">The sequence shown here is derived from an EMBL/GenBank/DDBJ whole genome shotgun (WGS) entry which is preliminary data.</text>
</comment>
<feature type="transmembrane region" description="Helical" evidence="7">
    <location>
        <begin position="136"/>
        <end position="157"/>
    </location>
</feature>
<name>A0ABW2XSS5_9ACTN</name>
<dbReference type="InterPro" id="IPR036259">
    <property type="entry name" value="MFS_trans_sf"/>
</dbReference>
<proteinExistence type="predicted"/>
<evidence type="ECO:0000313" key="9">
    <source>
        <dbReference type="Proteomes" id="UP001597063"/>
    </source>
</evidence>
<evidence type="ECO:0000256" key="4">
    <source>
        <dbReference type="ARBA" id="ARBA00022989"/>
    </source>
</evidence>
<organism evidence="8 9">
    <name type="scientific">Actinomadura fibrosa</name>
    <dbReference type="NCBI Taxonomy" id="111802"/>
    <lineage>
        <taxon>Bacteria</taxon>
        <taxon>Bacillati</taxon>
        <taxon>Actinomycetota</taxon>
        <taxon>Actinomycetes</taxon>
        <taxon>Streptosporangiales</taxon>
        <taxon>Thermomonosporaceae</taxon>
        <taxon>Actinomadura</taxon>
    </lineage>
</organism>
<dbReference type="Pfam" id="PF07690">
    <property type="entry name" value="MFS_1"/>
    <property type="match status" value="1"/>
</dbReference>
<dbReference type="RefSeq" id="WP_378324668.1">
    <property type="nucleotide sequence ID" value="NZ_JBHTGP010000017.1"/>
</dbReference>
<feature type="transmembrane region" description="Helical" evidence="7">
    <location>
        <begin position="7"/>
        <end position="29"/>
    </location>
</feature>
<feature type="transmembrane region" description="Helical" evidence="7">
    <location>
        <begin position="70"/>
        <end position="90"/>
    </location>
</feature>
<evidence type="ECO:0000313" key="8">
    <source>
        <dbReference type="EMBL" id="MFD0689386.1"/>
    </source>
</evidence>
<protein>
    <submittedName>
        <fullName evidence="8">MFS transporter</fullName>
    </submittedName>
</protein>